<reference evidence="2 3" key="1">
    <citation type="submission" date="2022-08" db="EMBL/GenBank/DDBJ databases">
        <authorList>
            <person name="Zeman M."/>
            <person name="Kubasova T."/>
        </authorList>
    </citation>
    <scope>NUCLEOTIDE SEQUENCE [LARGE SCALE GENOMIC DNA]</scope>
    <source>
        <strain evidence="2 3">ET62</strain>
    </source>
</reference>
<dbReference type="RefSeq" id="WP_025892095.1">
    <property type="nucleotide sequence ID" value="NZ_DEQE01000025.1"/>
</dbReference>
<organism evidence="2 3">
    <name type="scientific">Phocaeicola barnesiae</name>
    <dbReference type="NCBI Taxonomy" id="376804"/>
    <lineage>
        <taxon>Bacteria</taxon>
        <taxon>Pseudomonadati</taxon>
        <taxon>Bacteroidota</taxon>
        <taxon>Bacteroidia</taxon>
        <taxon>Bacteroidales</taxon>
        <taxon>Bacteroidaceae</taxon>
        <taxon>Phocaeicola</taxon>
    </lineage>
</organism>
<dbReference type="Pfam" id="PF17415">
    <property type="entry name" value="NigD_C"/>
    <property type="match status" value="1"/>
</dbReference>
<proteinExistence type="predicted"/>
<accession>A0AAW5NB15</accession>
<sequence length="241" mass="26713">MIKIIRKIMLGGLMAGYTLMSGCMEKDYSDDLSASLDGTNAYYPTLGTVEDVDPITIASDTYGTLIPTNPEVFEKSGADSIGQRVFLNVVFQSDPHNPISTAQEVIVLNLYNIPTRAATDLREAEDNDLNRFGNDPVQITGSSISKEHLNIEFNFKGSGNNNIHDFTLILPEGTELDNRGMLLVELRHDAKSDTPTGWYWGVTSFTLKSIPEYQQNNFQGFLIKYNSGADSQAVWEVKKSN</sequence>
<feature type="domain" description="FHA" evidence="1">
    <location>
        <begin position="122"/>
        <end position="181"/>
    </location>
</feature>
<evidence type="ECO:0000259" key="1">
    <source>
        <dbReference type="PROSITE" id="PS50006"/>
    </source>
</evidence>
<dbReference type="InterPro" id="IPR000253">
    <property type="entry name" value="FHA_dom"/>
</dbReference>
<dbReference type="Proteomes" id="UP001204579">
    <property type="component" value="Unassembled WGS sequence"/>
</dbReference>
<dbReference type="InterPro" id="IPR038143">
    <property type="entry name" value="NigD-like_C_dom_sf"/>
</dbReference>
<name>A0AAW5NB15_9BACT</name>
<evidence type="ECO:0000313" key="2">
    <source>
        <dbReference type="EMBL" id="MCR8874694.1"/>
    </source>
</evidence>
<comment type="caution">
    <text evidence="2">The sequence shown here is derived from an EMBL/GenBank/DDBJ whole genome shotgun (WGS) entry which is preliminary data.</text>
</comment>
<dbReference type="PROSITE" id="PS50006">
    <property type="entry name" value="FHA_DOMAIN"/>
    <property type="match status" value="1"/>
</dbReference>
<protein>
    <submittedName>
        <fullName evidence="2">NigD-like protein</fullName>
    </submittedName>
</protein>
<evidence type="ECO:0000313" key="3">
    <source>
        <dbReference type="Proteomes" id="UP001204579"/>
    </source>
</evidence>
<dbReference type="GeneID" id="82442191"/>
<dbReference type="EMBL" id="JANRHJ010000013">
    <property type="protein sequence ID" value="MCR8874694.1"/>
    <property type="molecule type" value="Genomic_DNA"/>
</dbReference>
<dbReference type="AlphaFoldDB" id="A0AAW5NB15"/>
<dbReference type="InterPro" id="IPR035376">
    <property type="entry name" value="NigD_C"/>
</dbReference>
<dbReference type="Gene3D" id="2.60.40.2370">
    <property type="entry name" value="NigD-like, C-terminal beta sandwich domain"/>
    <property type="match status" value="1"/>
</dbReference>
<keyword evidence="3" id="KW-1185">Reference proteome</keyword>
<dbReference type="PROSITE" id="PS51257">
    <property type="entry name" value="PROKAR_LIPOPROTEIN"/>
    <property type="match status" value="1"/>
</dbReference>
<gene>
    <name evidence="2" type="ORF">NW209_11840</name>
</gene>